<dbReference type="PANTHER" id="PTHR30576">
    <property type="entry name" value="COLANIC BIOSYNTHESIS UDP-GLUCOSE LIPID CARRIER TRANSFERASE"/>
    <property type="match status" value="1"/>
</dbReference>
<evidence type="ECO:0000256" key="6">
    <source>
        <dbReference type="ARBA" id="ARBA00023136"/>
    </source>
</evidence>
<keyword evidence="3 9" id="KW-0808">Transferase</keyword>
<evidence type="ECO:0000313" key="9">
    <source>
        <dbReference type="EMBL" id="PSJ07318.1"/>
    </source>
</evidence>
<dbReference type="Proteomes" id="UP000243002">
    <property type="component" value="Unassembled WGS sequence"/>
</dbReference>
<comment type="similarity">
    <text evidence="2">Belongs to the bacterial sugar transferase family.</text>
</comment>
<feature type="domain" description="Bacterial sugar transferase" evidence="8">
    <location>
        <begin position="255"/>
        <end position="437"/>
    </location>
</feature>
<dbReference type="AlphaFoldDB" id="A0A2P7N1H0"/>
<keyword evidence="6 7" id="KW-0472">Membrane</keyword>
<dbReference type="GO" id="GO:0089702">
    <property type="term" value="F:undecaprenyl-phosphate glucose phosphotransferase activity"/>
    <property type="evidence" value="ECO:0007669"/>
    <property type="project" value="TreeGrafter"/>
</dbReference>
<dbReference type="GO" id="GO:0009242">
    <property type="term" value="P:colanic acid biosynthetic process"/>
    <property type="evidence" value="ECO:0007669"/>
    <property type="project" value="TreeGrafter"/>
</dbReference>
<dbReference type="OrthoDB" id="570875at2"/>
<feature type="transmembrane region" description="Helical" evidence="7">
    <location>
        <begin position="43"/>
        <end position="62"/>
    </location>
</feature>
<dbReference type="NCBIfam" id="TIGR03025">
    <property type="entry name" value="EPS_sugtrans"/>
    <property type="match status" value="1"/>
</dbReference>
<protein>
    <submittedName>
        <fullName evidence="9">Sugar transferase</fullName>
    </submittedName>
</protein>
<gene>
    <name evidence="9" type="ORF">C7K55_00815</name>
</gene>
<comment type="subcellular location">
    <subcellularLocation>
        <location evidence="1">Membrane</location>
        <topology evidence="1">Multi-pass membrane protein</topology>
    </subcellularLocation>
</comment>
<evidence type="ECO:0000259" key="8">
    <source>
        <dbReference type="Pfam" id="PF02397"/>
    </source>
</evidence>
<dbReference type="EMBL" id="PXXO01000001">
    <property type="protein sequence ID" value="PSJ07318.1"/>
    <property type="molecule type" value="Genomic_DNA"/>
</dbReference>
<sequence length="447" mass="50340">MFLRFPWLISRRRLLIAVLIDSALFSLLYSLAFHGRFDSWPGFSLPLTWLLEVWLLASYVLGRYHSHRESSWARAVDQLSRSLAALLLCIGLYLAYYWLTATAFGAEDSRGFLLPVLLGFAALSSLSQAVLAAIVQGGQKATHQWLLLGSPDLASELQRQLAWSRLRVDVGHCDSPSLVNSASSASGVVVANFQALDSHQLQQLLLLQNGGLPVLSLLGWSERVLQRFPPELLNPADLLRGDFTIPQGSIQLRLKRLGDVLLSAVLLVLALPLLGLACLLIWLEDRGPVLYSQLRSGLGGNPYRVWKLRSMRVDAERHGAQWVGQRDSRITRIGRVLRLTRIDELPQLLAVLTGEMSLIGPRPERPEFEAELERQIPHYRLRHWMRPGLSGWAQVNYPYGASVEDAANKLSYDLYYLRNFSFWLDLLILFKTMRLVFNAQGAIPQTL</sequence>
<keyword evidence="4 7" id="KW-0812">Transmembrane</keyword>
<dbReference type="RefSeq" id="WP_106501505.1">
    <property type="nucleotide sequence ID" value="NZ_PXXO01000001.1"/>
</dbReference>
<comment type="caution">
    <text evidence="9">The sequence shown here is derived from an EMBL/GenBank/DDBJ whole genome shotgun (WGS) entry which is preliminary data.</text>
</comment>
<dbReference type="GO" id="GO:0016020">
    <property type="term" value="C:membrane"/>
    <property type="evidence" value="ECO:0007669"/>
    <property type="project" value="UniProtKB-SubCell"/>
</dbReference>
<dbReference type="InterPro" id="IPR017475">
    <property type="entry name" value="EPS_sugar_tfrase"/>
</dbReference>
<keyword evidence="5 7" id="KW-1133">Transmembrane helix</keyword>
<accession>A0A2P7N1H0</accession>
<dbReference type="PANTHER" id="PTHR30576:SF21">
    <property type="entry name" value="UDP-GLUCOSE:UNDECAPRENYL-PHOSPHATE GLUCOSE-1-PHOSPHATE TRANSFERASE"/>
    <property type="match status" value="1"/>
</dbReference>
<feature type="transmembrane region" description="Helical" evidence="7">
    <location>
        <begin position="112"/>
        <end position="135"/>
    </location>
</feature>
<evidence type="ECO:0000256" key="5">
    <source>
        <dbReference type="ARBA" id="ARBA00022989"/>
    </source>
</evidence>
<name>A0A2P7N1H0_9CYAN</name>
<feature type="transmembrane region" description="Helical" evidence="7">
    <location>
        <begin position="83"/>
        <end position="106"/>
    </location>
</feature>
<proteinExistence type="inferred from homology"/>
<dbReference type="Pfam" id="PF02397">
    <property type="entry name" value="Bac_transf"/>
    <property type="match status" value="1"/>
</dbReference>
<evidence type="ECO:0000256" key="3">
    <source>
        <dbReference type="ARBA" id="ARBA00022679"/>
    </source>
</evidence>
<keyword evidence="10" id="KW-1185">Reference proteome</keyword>
<evidence type="ECO:0000256" key="4">
    <source>
        <dbReference type="ARBA" id="ARBA00022692"/>
    </source>
</evidence>
<evidence type="ECO:0000256" key="2">
    <source>
        <dbReference type="ARBA" id="ARBA00006464"/>
    </source>
</evidence>
<organism evidence="9 10">
    <name type="scientific">Cyanobium usitatum str. Tous</name>
    <dbReference type="NCBI Taxonomy" id="2116684"/>
    <lineage>
        <taxon>Bacteria</taxon>
        <taxon>Bacillati</taxon>
        <taxon>Cyanobacteriota</taxon>
        <taxon>Cyanophyceae</taxon>
        <taxon>Synechococcales</taxon>
        <taxon>Prochlorococcaceae</taxon>
        <taxon>Cyanobium</taxon>
    </lineage>
</organism>
<dbReference type="InterPro" id="IPR003362">
    <property type="entry name" value="Bact_transf"/>
</dbReference>
<reference evidence="9 10" key="1">
    <citation type="journal article" date="2018" name="Environ. Microbiol.">
        <title>Ecological and genomic features of two widespread freshwater picocyanobacteria.</title>
        <authorList>
            <person name="Cabello-Yeves P.J."/>
            <person name="Picazo A."/>
            <person name="Camacho A."/>
            <person name="Callieri C."/>
            <person name="Rosselli R."/>
            <person name="Roda-Garcia J.J."/>
            <person name="Coutinho F.H."/>
            <person name="Rodriguez-Valera F."/>
        </authorList>
    </citation>
    <scope>NUCLEOTIDE SEQUENCE [LARGE SCALE GENOMIC DNA]</scope>
    <source>
        <strain evidence="9 10">Tous</strain>
    </source>
</reference>
<feature type="transmembrane region" description="Helical" evidence="7">
    <location>
        <begin position="260"/>
        <end position="283"/>
    </location>
</feature>
<evidence type="ECO:0000256" key="1">
    <source>
        <dbReference type="ARBA" id="ARBA00004141"/>
    </source>
</evidence>
<feature type="transmembrane region" description="Helical" evidence="7">
    <location>
        <begin position="12"/>
        <end position="31"/>
    </location>
</feature>
<evidence type="ECO:0000313" key="10">
    <source>
        <dbReference type="Proteomes" id="UP000243002"/>
    </source>
</evidence>
<evidence type="ECO:0000256" key="7">
    <source>
        <dbReference type="SAM" id="Phobius"/>
    </source>
</evidence>